<dbReference type="EMBL" id="KI517464">
    <property type="protein sequence ID" value="ESQ43241.1"/>
    <property type="molecule type" value="Genomic_DNA"/>
</dbReference>
<evidence type="ECO:0000256" key="1">
    <source>
        <dbReference type="SAM" id="MobiDB-lite"/>
    </source>
</evidence>
<dbReference type="Gramene" id="ESQ43241">
    <property type="protein sequence ID" value="ESQ43241"/>
    <property type="gene ID" value="EUTSA_v10015970mg"/>
</dbReference>
<feature type="region of interest" description="Disordered" evidence="1">
    <location>
        <begin position="70"/>
        <end position="104"/>
    </location>
</feature>
<gene>
    <name evidence="2" type="ORF">EUTSA_v10015970mg</name>
</gene>
<proteinExistence type="predicted"/>
<dbReference type="AlphaFoldDB" id="V4NBF4"/>
<reference evidence="2 3" key="1">
    <citation type="journal article" date="2013" name="Front. Plant Sci.">
        <title>The Reference Genome of the Halophytic Plant Eutrema salsugineum.</title>
        <authorList>
            <person name="Yang R."/>
            <person name="Jarvis D.E."/>
            <person name="Chen H."/>
            <person name="Beilstein M.A."/>
            <person name="Grimwood J."/>
            <person name="Jenkins J."/>
            <person name="Shu S."/>
            <person name="Prochnik S."/>
            <person name="Xin M."/>
            <person name="Ma C."/>
            <person name="Schmutz J."/>
            <person name="Wing R.A."/>
            <person name="Mitchell-Olds T."/>
            <person name="Schumaker K.S."/>
            <person name="Wang X."/>
        </authorList>
    </citation>
    <scope>NUCLEOTIDE SEQUENCE [LARGE SCALE GENOMIC DNA]</scope>
</reference>
<evidence type="ECO:0000313" key="2">
    <source>
        <dbReference type="EMBL" id="ESQ43241.1"/>
    </source>
</evidence>
<accession>V4NBF4</accession>
<evidence type="ECO:0008006" key="4">
    <source>
        <dbReference type="Google" id="ProtNLM"/>
    </source>
</evidence>
<dbReference type="InterPro" id="IPR044296">
    <property type="entry name" value="HIPP46"/>
</dbReference>
<keyword evidence="3" id="KW-1185">Reference proteome</keyword>
<dbReference type="PANTHER" id="PTHR46371">
    <property type="entry name" value="OS04G0464100 PROTEIN"/>
    <property type="match status" value="1"/>
</dbReference>
<dbReference type="Proteomes" id="UP000030689">
    <property type="component" value="Unassembled WGS sequence"/>
</dbReference>
<name>V4NBF4_EUTSA</name>
<organism evidence="2 3">
    <name type="scientific">Eutrema salsugineum</name>
    <name type="common">Saltwater cress</name>
    <name type="synonym">Sisymbrium salsugineum</name>
    <dbReference type="NCBI Taxonomy" id="72664"/>
    <lineage>
        <taxon>Eukaryota</taxon>
        <taxon>Viridiplantae</taxon>
        <taxon>Streptophyta</taxon>
        <taxon>Embryophyta</taxon>
        <taxon>Tracheophyta</taxon>
        <taxon>Spermatophyta</taxon>
        <taxon>Magnoliopsida</taxon>
        <taxon>eudicotyledons</taxon>
        <taxon>Gunneridae</taxon>
        <taxon>Pentapetalae</taxon>
        <taxon>rosids</taxon>
        <taxon>malvids</taxon>
        <taxon>Brassicales</taxon>
        <taxon>Brassicaceae</taxon>
        <taxon>Eutremeae</taxon>
        <taxon>Eutrema</taxon>
    </lineage>
</organism>
<dbReference type="Gene3D" id="3.30.70.100">
    <property type="match status" value="1"/>
</dbReference>
<evidence type="ECO:0000313" key="3">
    <source>
        <dbReference type="Proteomes" id="UP000030689"/>
    </source>
</evidence>
<sequence>MQEKVVFTLGTSDRKIRQKAMKLVCGVPGVTAIDVKEHGKLKVTGEFDKYPMTKKLRKIYEHADIIAIASDEGPGQNHSTPVPRVTWPKSYPRRNKGPMKKSDVCIIM</sequence>
<protein>
    <recommendedName>
        <fullName evidence="4">HMA domain-containing protein</fullName>
    </recommendedName>
</protein>
<dbReference type="KEGG" id="eus:EUTSA_v10015970mg"/>